<dbReference type="AlphaFoldDB" id="A0A9W6M9Q4"/>
<keyword evidence="3" id="KW-0464">Manganese</keyword>
<dbReference type="PROSITE" id="PS51409">
    <property type="entry name" value="ARGINASE_2"/>
    <property type="match status" value="1"/>
</dbReference>
<reference evidence="5" key="2">
    <citation type="submission" date="2023-01" db="EMBL/GenBank/DDBJ databases">
        <authorList>
            <person name="Sun Q."/>
            <person name="Evtushenko L."/>
        </authorList>
    </citation>
    <scope>NUCLEOTIDE SEQUENCE</scope>
    <source>
        <strain evidence="5">VKM Ac-1958</strain>
    </source>
</reference>
<dbReference type="SUPFAM" id="SSF52768">
    <property type="entry name" value="Arginase/deacetylase"/>
    <property type="match status" value="1"/>
</dbReference>
<dbReference type="GO" id="GO:0030145">
    <property type="term" value="F:manganese ion binding"/>
    <property type="evidence" value="ECO:0007669"/>
    <property type="project" value="TreeGrafter"/>
</dbReference>
<keyword evidence="6" id="KW-1185">Reference proteome</keyword>
<proteinExistence type="inferred from homology"/>
<dbReference type="RefSeq" id="WP_204937672.1">
    <property type="nucleotide sequence ID" value="NZ_BAAAUM010000002.1"/>
</dbReference>
<comment type="caution">
    <text evidence="5">The sequence shown here is derived from an EMBL/GenBank/DDBJ whole genome shotgun (WGS) entry which is preliminary data.</text>
</comment>
<reference evidence="5" key="1">
    <citation type="journal article" date="2014" name="Int. J. Syst. Evol. Microbiol.">
        <title>Complete genome sequence of Corynebacterium casei LMG S-19264T (=DSM 44701T), isolated from a smear-ripened cheese.</title>
        <authorList>
            <consortium name="US DOE Joint Genome Institute (JGI-PGF)"/>
            <person name="Walter F."/>
            <person name="Albersmeier A."/>
            <person name="Kalinowski J."/>
            <person name="Ruckert C."/>
        </authorList>
    </citation>
    <scope>NUCLEOTIDE SEQUENCE</scope>
    <source>
        <strain evidence="5">VKM Ac-1958</strain>
    </source>
</reference>
<keyword evidence="1" id="KW-0479">Metal-binding</keyword>
<dbReference type="PRINTS" id="PR00116">
    <property type="entry name" value="ARGINASE"/>
</dbReference>
<evidence type="ECO:0000256" key="2">
    <source>
        <dbReference type="ARBA" id="ARBA00022801"/>
    </source>
</evidence>
<evidence type="ECO:0000256" key="1">
    <source>
        <dbReference type="ARBA" id="ARBA00022723"/>
    </source>
</evidence>
<dbReference type="PANTHER" id="PTHR43782:SF3">
    <property type="entry name" value="ARGINASE"/>
    <property type="match status" value="1"/>
</dbReference>
<dbReference type="InterPro" id="IPR023696">
    <property type="entry name" value="Ureohydrolase_dom_sf"/>
</dbReference>
<dbReference type="CDD" id="cd09999">
    <property type="entry name" value="Arginase-like_1"/>
    <property type="match status" value="1"/>
</dbReference>
<keyword evidence="2" id="KW-0378">Hydrolase</keyword>
<gene>
    <name evidence="5" type="primary">rocF</name>
    <name evidence="5" type="ORF">GCM10017596_25570</name>
</gene>
<comment type="similarity">
    <text evidence="4">Belongs to the arginase family.</text>
</comment>
<dbReference type="Proteomes" id="UP001142325">
    <property type="component" value="Unassembled WGS sequence"/>
</dbReference>
<evidence type="ECO:0000256" key="3">
    <source>
        <dbReference type="ARBA" id="ARBA00023211"/>
    </source>
</evidence>
<dbReference type="GO" id="GO:0005829">
    <property type="term" value="C:cytosol"/>
    <property type="evidence" value="ECO:0007669"/>
    <property type="project" value="TreeGrafter"/>
</dbReference>
<accession>A0A9W6M9Q4</accession>
<dbReference type="Gene3D" id="3.40.800.10">
    <property type="entry name" value="Ureohydrolase domain"/>
    <property type="match status" value="1"/>
</dbReference>
<dbReference type="GO" id="GO:0004053">
    <property type="term" value="F:arginase activity"/>
    <property type="evidence" value="ECO:0007669"/>
    <property type="project" value="TreeGrafter"/>
</dbReference>
<dbReference type="Pfam" id="PF00491">
    <property type="entry name" value="Arginase"/>
    <property type="match status" value="1"/>
</dbReference>
<dbReference type="InterPro" id="IPR006035">
    <property type="entry name" value="Ureohydrolase"/>
</dbReference>
<evidence type="ECO:0000313" key="6">
    <source>
        <dbReference type="Proteomes" id="UP001142325"/>
    </source>
</evidence>
<sequence>MTRFLVVPQWQGSPSARAMLLVDGADAIAEDLPKARTRVLDVPLEAGDAQGTTVQRLSSLRRTHDLIVEALADTDEMTILVGGDCSVSVGAITSIPGELDDVALVWFDAHPDLHTPSTSPSGAYAGMALRAALGDPHSPLPARPGLAPDRVVLVGARAVDPAEDTHLSESGITRLSPDELATEGALTRAVAATGASRVYVHVDVDVLDPAHLAGVSMPAPFGAEVAHLVTALRDLRSQTTLVGATVAGFAPRTRDDAVDDLGAILRVIGALA</sequence>
<evidence type="ECO:0000313" key="5">
    <source>
        <dbReference type="EMBL" id="GLK02842.1"/>
    </source>
</evidence>
<organism evidence="5 6">
    <name type="scientific">Microbacterium keratanolyticum</name>
    <dbReference type="NCBI Taxonomy" id="67574"/>
    <lineage>
        <taxon>Bacteria</taxon>
        <taxon>Bacillati</taxon>
        <taxon>Actinomycetota</taxon>
        <taxon>Actinomycetes</taxon>
        <taxon>Micrococcales</taxon>
        <taxon>Microbacteriaceae</taxon>
        <taxon>Microbacterium</taxon>
    </lineage>
</organism>
<name>A0A9W6M9Q4_9MICO</name>
<evidence type="ECO:0000256" key="4">
    <source>
        <dbReference type="PROSITE-ProRule" id="PRU00742"/>
    </source>
</evidence>
<dbReference type="EMBL" id="BSET01000002">
    <property type="protein sequence ID" value="GLK02842.1"/>
    <property type="molecule type" value="Genomic_DNA"/>
</dbReference>
<protein>
    <submittedName>
        <fullName evidence="5">Arginase</fullName>
    </submittedName>
</protein>
<dbReference type="PANTHER" id="PTHR43782">
    <property type="entry name" value="ARGINASE"/>
    <property type="match status" value="1"/>
</dbReference>